<dbReference type="SUPFAM" id="SSF47565">
    <property type="entry name" value="Insect pheromone/odorant-binding proteins"/>
    <property type="match status" value="2"/>
</dbReference>
<dbReference type="OrthoDB" id="8178339at2759"/>
<proteinExistence type="predicted"/>
<dbReference type="GO" id="GO:0007608">
    <property type="term" value="P:sensory perception of smell"/>
    <property type="evidence" value="ECO:0007669"/>
    <property type="project" value="TreeGrafter"/>
</dbReference>
<evidence type="ECO:0000313" key="3">
    <source>
        <dbReference type="Proteomes" id="UP001154114"/>
    </source>
</evidence>
<dbReference type="InterPro" id="IPR006170">
    <property type="entry name" value="PBP/GOBP"/>
</dbReference>
<dbReference type="Pfam" id="PF01395">
    <property type="entry name" value="PBP_GOBP"/>
    <property type="match status" value="2"/>
</dbReference>
<organism evidence="2 3">
    <name type="scientific">Chrysodeixis includens</name>
    <name type="common">Soybean looper</name>
    <name type="synonym">Pseudoplusia includens</name>
    <dbReference type="NCBI Taxonomy" id="689277"/>
    <lineage>
        <taxon>Eukaryota</taxon>
        <taxon>Metazoa</taxon>
        <taxon>Ecdysozoa</taxon>
        <taxon>Arthropoda</taxon>
        <taxon>Hexapoda</taxon>
        <taxon>Insecta</taxon>
        <taxon>Pterygota</taxon>
        <taxon>Neoptera</taxon>
        <taxon>Endopterygota</taxon>
        <taxon>Lepidoptera</taxon>
        <taxon>Glossata</taxon>
        <taxon>Ditrysia</taxon>
        <taxon>Noctuoidea</taxon>
        <taxon>Noctuidae</taxon>
        <taxon>Plusiinae</taxon>
        <taxon>Chrysodeixis</taxon>
    </lineage>
</organism>
<keyword evidence="3" id="KW-1185">Reference proteome</keyword>
<accession>A0A9N8L0P1</accession>
<dbReference type="SMART" id="SM00708">
    <property type="entry name" value="PhBP"/>
    <property type="match status" value="2"/>
</dbReference>
<dbReference type="CDD" id="cd23992">
    <property type="entry name" value="PBP_GOBP"/>
    <property type="match status" value="2"/>
</dbReference>
<evidence type="ECO:0000313" key="2">
    <source>
        <dbReference type="EMBL" id="CAD0197732.1"/>
    </source>
</evidence>
<dbReference type="GO" id="GO:0005615">
    <property type="term" value="C:extracellular space"/>
    <property type="evidence" value="ECO:0007669"/>
    <property type="project" value="TreeGrafter"/>
</dbReference>
<dbReference type="GO" id="GO:0005549">
    <property type="term" value="F:odorant binding"/>
    <property type="evidence" value="ECO:0007669"/>
    <property type="project" value="InterPro"/>
</dbReference>
<dbReference type="Gene3D" id="1.10.238.20">
    <property type="entry name" value="Pheromone/general odorant binding protein domain"/>
    <property type="match status" value="2"/>
</dbReference>
<keyword evidence="1" id="KW-0732">Signal</keyword>
<name>A0A9N8L0P1_CHRIL</name>
<dbReference type="PANTHER" id="PTHR11857">
    <property type="entry name" value="ODORANT BINDING PROTEIN-RELATED"/>
    <property type="match status" value="1"/>
</dbReference>
<gene>
    <name evidence="2" type="ORF">CINC_LOCUS12011</name>
</gene>
<reference evidence="2" key="1">
    <citation type="submission" date="2021-12" db="EMBL/GenBank/DDBJ databases">
        <authorList>
            <person name="King R."/>
        </authorList>
    </citation>
    <scope>NUCLEOTIDE SEQUENCE</scope>
</reference>
<dbReference type="AlphaFoldDB" id="A0A9N8L0P1"/>
<sequence length="283" mass="32176">MTFEGQTLEDLKRRYVEMIVQCSKIFPIQPADMVLLRQKIMPDNEDMKCLFACVYKNAGMMNEKGELSVEGVNELTRRYLPNDPIRLQKSEKFTEACESVNDEEVSDGTRGCDRAALIFKCTVDKAPDALTEEELKMEFMKLIMKCNTDSGVDMTELMQLQRYVVPTKPATKCLLACAYKAAEIMNSKGLYDIEHGYKVAEMMKNGDEKRVVNGKKMADICVKVNEEKVSDGEKGCERAAMIFKCTVENAPKDRAVVWPCPMQLQRRVSLVNSSRSNLLREMN</sequence>
<evidence type="ECO:0000256" key="1">
    <source>
        <dbReference type="ARBA" id="ARBA00022729"/>
    </source>
</evidence>
<dbReference type="Proteomes" id="UP001154114">
    <property type="component" value="Chromosome 7"/>
</dbReference>
<dbReference type="EMBL" id="LR824010">
    <property type="protein sequence ID" value="CAD0197732.1"/>
    <property type="molecule type" value="Genomic_DNA"/>
</dbReference>
<dbReference type="InterPro" id="IPR036728">
    <property type="entry name" value="PBP_GOBP_sf"/>
</dbReference>
<protein>
    <submittedName>
        <fullName evidence="2">Uncharacterized protein</fullName>
    </submittedName>
</protein>